<organism evidence="1 2">
    <name type="scientific">Caerostris extrusa</name>
    <name type="common">Bark spider</name>
    <name type="synonym">Caerostris bankana</name>
    <dbReference type="NCBI Taxonomy" id="172846"/>
    <lineage>
        <taxon>Eukaryota</taxon>
        <taxon>Metazoa</taxon>
        <taxon>Ecdysozoa</taxon>
        <taxon>Arthropoda</taxon>
        <taxon>Chelicerata</taxon>
        <taxon>Arachnida</taxon>
        <taxon>Araneae</taxon>
        <taxon>Araneomorphae</taxon>
        <taxon>Entelegynae</taxon>
        <taxon>Araneoidea</taxon>
        <taxon>Araneidae</taxon>
        <taxon>Caerostris</taxon>
    </lineage>
</organism>
<accession>A0AAV4QR92</accession>
<evidence type="ECO:0000313" key="2">
    <source>
        <dbReference type="Proteomes" id="UP001054945"/>
    </source>
</evidence>
<dbReference type="EMBL" id="BPLR01006545">
    <property type="protein sequence ID" value="GIY10616.1"/>
    <property type="molecule type" value="Genomic_DNA"/>
</dbReference>
<keyword evidence="2" id="KW-1185">Reference proteome</keyword>
<gene>
    <name evidence="1" type="ORF">CEXT_435691</name>
</gene>
<name>A0AAV4QR92_CAEEX</name>
<protein>
    <submittedName>
        <fullName evidence="1">Uncharacterized protein</fullName>
    </submittedName>
</protein>
<dbReference type="Proteomes" id="UP001054945">
    <property type="component" value="Unassembled WGS sequence"/>
</dbReference>
<sequence length="88" mass="9529">MVQEGGGRDGLGEKNTRGSAEGWGVWVFSITVGCLANLPTIDILDQGMPTAWLRLFFCVLSDQEEEKKKNAPANVDGLLCDGDHSCMQ</sequence>
<proteinExistence type="predicted"/>
<reference evidence="1 2" key="1">
    <citation type="submission" date="2021-06" db="EMBL/GenBank/DDBJ databases">
        <title>Caerostris extrusa draft genome.</title>
        <authorList>
            <person name="Kono N."/>
            <person name="Arakawa K."/>
        </authorList>
    </citation>
    <scope>NUCLEOTIDE SEQUENCE [LARGE SCALE GENOMIC DNA]</scope>
</reference>
<evidence type="ECO:0000313" key="1">
    <source>
        <dbReference type="EMBL" id="GIY10616.1"/>
    </source>
</evidence>
<dbReference type="AlphaFoldDB" id="A0AAV4QR92"/>
<comment type="caution">
    <text evidence="1">The sequence shown here is derived from an EMBL/GenBank/DDBJ whole genome shotgun (WGS) entry which is preliminary data.</text>
</comment>